<dbReference type="InterPro" id="IPR000182">
    <property type="entry name" value="GNAT_dom"/>
</dbReference>
<dbReference type="RefSeq" id="WP_127788529.1">
    <property type="nucleotide sequence ID" value="NZ_SACL01000005.1"/>
</dbReference>
<dbReference type="InterPro" id="IPR050832">
    <property type="entry name" value="Bact_Acetyltransf"/>
</dbReference>
<name>A0A437MDD9_9PROT</name>
<protein>
    <submittedName>
        <fullName evidence="4">GNAT family N-acetyltransferase</fullName>
    </submittedName>
</protein>
<dbReference type="OrthoDB" id="9799154at2"/>
<reference evidence="4 5" key="1">
    <citation type="submission" date="2019-01" db="EMBL/GenBank/DDBJ databases">
        <authorList>
            <person name="Chen W.-M."/>
        </authorList>
    </citation>
    <scope>NUCLEOTIDE SEQUENCE [LARGE SCALE GENOMIC DNA]</scope>
    <source>
        <strain evidence="4 5">CCP-6</strain>
    </source>
</reference>
<sequence>MALLRQAVPGDAEALGILHVAAWRETYAGLLPDALLAGLSARQRGAMWAGMLGDPAAHNMIEAFVAEDAGALVGFASWCRQRDVGLRQLGFGGEIGAIYLLRSHQAQGLGRALMRLLAQAMAARAIPAAALWVLRENTGARAFYETLGGEPVAERQERHAGALLTEIAYGWRDPGGLARRP</sequence>
<gene>
    <name evidence="4" type="ORF">EOD42_15840</name>
</gene>
<evidence type="ECO:0000256" key="2">
    <source>
        <dbReference type="ARBA" id="ARBA00023315"/>
    </source>
</evidence>
<dbReference type="GO" id="GO:0016747">
    <property type="term" value="F:acyltransferase activity, transferring groups other than amino-acyl groups"/>
    <property type="evidence" value="ECO:0007669"/>
    <property type="project" value="InterPro"/>
</dbReference>
<dbReference type="PANTHER" id="PTHR43877">
    <property type="entry name" value="AMINOALKYLPHOSPHONATE N-ACETYLTRANSFERASE-RELATED-RELATED"/>
    <property type="match status" value="1"/>
</dbReference>
<dbReference type="CDD" id="cd04301">
    <property type="entry name" value="NAT_SF"/>
    <property type="match status" value="1"/>
</dbReference>
<keyword evidence="1 4" id="KW-0808">Transferase</keyword>
<comment type="caution">
    <text evidence="4">The sequence shown here is derived from an EMBL/GenBank/DDBJ whole genome shotgun (WGS) entry which is preliminary data.</text>
</comment>
<dbReference type="Gene3D" id="3.40.630.30">
    <property type="match status" value="1"/>
</dbReference>
<accession>A0A437MDD9</accession>
<keyword evidence="2" id="KW-0012">Acyltransferase</keyword>
<dbReference type="Proteomes" id="UP000282957">
    <property type="component" value="Unassembled WGS sequence"/>
</dbReference>
<proteinExistence type="predicted"/>
<evidence type="ECO:0000256" key="1">
    <source>
        <dbReference type="ARBA" id="ARBA00022679"/>
    </source>
</evidence>
<evidence type="ECO:0000313" key="5">
    <source>
        <dbReference type="Proteomes" id="UP000282957"/>
    </source>
</evidence>
<dbReference type="PROSITE" id="PS51186">
    <property type="entry name" value="GNAT"/>
    <property type="match status" value="1"/>
</dbReference>
<dbReference type="SUPFAM" id="SSF55729">
    <property type="entry name" value="Acyl-CoA N-acyltransferases (Nat)"/>
    <property type="match status" value="1"/>
</dbReference>
<feature type="domain" description="N-acetyltransferase" evidence="3">
    <location>
        <begin position="2"/>
        <end position="170"/>
    </location>
</feature>
<dbReference type="InterPro" id="IPR016181">
    <property type="entry name" value="Acyl_CoA_acyltransferase"/>
</dbReference>
<dbReference type="AlphaFoldDB" id="A0A437MDD9"/>
<dbReference type="EMBL" id="SACL01000005">
    <property type="protein sequence ID" value="RVT95669.1"/>
    <property type="molecule type" value="Genomic_DNA"/>
</dbReference>
<evidence type="ECO:0000313" key="4">
    <source>
        <dbReference type="EMBL" id="RVT95669.1"/>
    </source>
</evidence>
<dbReference type="Pfam" id="PF00583">
    <property type="entry name" value="Acetyltransf_1"/>
    <property type="match status" value="1"/>
</dbReference>
<evidence type="ECO:0000259" key="3">
    <source>
        <dbReference type="PROSITE" id="PS51186"/>
    </source>
</evidence>
<organism evidence="4 5">
    <name type="scientific">Rhodovarius crocodyli</name>
    <dbReference type="NCBI Taxonomy" id="1979269"/>
    <lineage>
        <taxon>Bacteria</taxon>
        <taxon>Pseudomonadati</taxon>
        <taxon>Pseudomonadota</taxon>
        <taxon>Alphaproteobacteria</taxon>
        <taxon>Acetobacterales</taxon>
        <taxon>Roseomonadaceae</taxon>
        <taxon>Rhodovarius</taxon>
    </lineage>
</organism>
<keyword evidence="5" id="KW-1185">Reference proteome</keyword>